<dbReference type="InterPro" id="IPR000644">
    <property type="entry name" value="CBS_dom"/>
</dbReference>
<dbReference type="SMART" id="SM00116">
    <property type="entry name" value="CBS"/>
    <property type="match status" value="1"/>
</dbReference>
<name>A0ABQ4IP78_9ACTN</name>
<reference evidence="4 5" key="1">
    <citation type="submission" date="2021-01" db="EMBL/GenBank/DDBJ databases">
        <title>Whole genome shotgun sequence of Verrucosispora lutea NBRC 106530.</title>
        <authorList>
            <person name="Komaki H."/>
            <person name="Tamura T."/>
        </authorList>
    </citation>
    <scope>NUCLEOTIDE SEQUENCE [LARGE SCALE GENOMIC DNA]</scope>
    <source>
        <strain evidence="4 5">NBRC 106530</strain>
    </source>
</reference>
<evidence type="ECO:0000313" key="4">
    <source>
        <dbReference type="EMBL" id="GIJ19727.1"/>
    </source>
</evidence>
<sequence>MRSWQVRDVMSTDVATVQDDTPYREIVDVLMQRHVSAVPVVDRFQHVVGVVSEADLVHLRSDAEIRHDVVQEVLRRVLAVQDGLVQVTVHDGVVRLSGRLDRKTSVEIAGRLAAQVSGVVQVVNELWFDFDDTQLVEGWSERSTFGGIT</sequence>
<gene>
    <name evidence="4" type="ORF">Vlu01_03510</name>
</gene>
<keyword evidence="5" id="KW-1185">Reference proteome</keyword>
<dbReference type="Pfam" id="PF00571">
    <property type="entry name" value="CBS"/>
    <property type="match status" value="1"/>
</dbReference>
<keyword evidence="1" id="KW-0129">CBS domain</keyword>
<dbReference type="InterPro" id="IPR046342">
    <property type="entry name" value="CBS_dom_sf"/>
</dbReference>
<dbReference type="Proteomes" id="UP000643165">
    <property type="component" value="Unassembled WGS sequence"/>
</dbReference>
<proteinExistence type="predicted"/>
<evidence type="ECO:0000259" key="3">
    <source>
        <dbReference type="PROSITE" id="PS51371"/>
    </source>
</evidence>
<evidence type="ECO:0000256" key="1">
    <source>
        <dbReference type="PROSITE-ProRule" id="PRU00703"/>
    </source>
</evidence>
<comment type="caution">
    <text evidence="4">The sequence shown here is derived from an EMBL/GenBank/DDBJ whole genome shotgun (WGS) entry which is preliminary data.</text>
</comment>
<feature type="domain" description="CBS" evidence="3">
    <location>
        <begin position="10"/>
        <end position="69"/>
    </location>
</feature>
<dbReference type="RefSeq" id="WP_203991834.1">
    <property type="nucleotide sequence ID" value="NZ_BOPB01000002.1"/>
</dbReference>
<dbReference type="PROSITE" id="PS50914">
    <property type="entry name" value="BON"/>
    <property type="match status" value="1"/>
</dbReference>
<dbReference type="PROSITE" id="PS51371">
    <property type="entry name" value="CBS"/>
    <property type="match status" value="1"/>
</dbReference>
<protein>
    <recommendedName>
        <fullName evidence="6">CBS domain-containing protein</fullName>
    </recommendedName>
</protein>
<dbReference type="EMBL" id="BOPB01000002">
    <property type="protein sequence ID" value="GIJ19727.1"/>
    <property type="molecule type" value="Genomic_DNA"/>
</dbReference>
<dbReference type="InterPro" id="IPR007055">
    <property type="entry name" value="BON_dom"/>
</dbReference>
<organism evidence="4 5">
    <name type="scientific">Micromonospora lutea</name>
    <dbReference type="NCBI Taxonomy" id="419825"/>
    <lineage>
        <taxon>Bacteria</taxon>
        <taxon>Bacillati</taxon>
        <taxon>Actinomycetota</taxon>
        <taxon>Actinomycetes</taxon>
        <taxon>Micromonosporales</taxon>
        <taxon>Micromonosporaceae</taxon>
        <taxon>Micromonospora</taxon>
    </lineage>
</organism>
<dbReference type="SUPFAM" id="SSF54631">
    <property type="entry name" value="CBS-domain pair"/>
    <property type="match status" value="1"/>
</dbReference>
<evidence type="ECO:0000259" key="2">
    <source>
        <dbReference type="PROSITE" id="PS50914"/>
    </source>
</evidence>
<evidence type="ECO:0008006" key="6">
    <source>
        <dbReference type="Google" id="ProtNLM"/>
    </source>
</evidence>
<dbReference type="Gene3D" id="3.10.580.10">
    <property type="entry name" value="CBS-domain"/>
    <property type="match status" value="1"/>
</dbReference>
<dbReference type="Gene3D" id="3.30.1340.30">
    <property type="match status" value="1"/>
</dbReference>
<accession>A0ABQ4IP78</accession>
<evidence type="ECO:0000313" key="5">
    <source>
        <dbReference type="Proteomes" id="UP000643165"/>
    </source>
</evidence>
<feature type="domain" description="BON" evidence="2">
    <location>
        <begin position="61"/>
        <end position="130"/>
    </location>
</feature>
<dbReference type="Pfam" id="PF04972">
    <property type="entry name" value="BON"/>
    <property type="match status" value="1"/>
</dbReference>